<dbReference type="GO" id="GO:0004553">
    <property type="term" value="F:hydrolase activity, hydrolyzing O-glycosyl compounds"/>
    <property type="evidence" value="ECO:0007669"/>
    <property type="project" value="InterPro"/>
</dbReference>
<name>E6UJX7_RUMA7</name>
<accession>E6UJX7</accession>
<dbReference type="HOGENOM" id="CLU_2059702_0_0_9"/>
<dbReference type="PROSITE" id="PS51766">
    <property type="entry name" value="DOCKERIN"/>
    <property type="match status" value="1"/>
</dbReference>
<dbReference type="Gene3D" id="1.10.1330.10">
    <property type="entry name" value="Dockerin domain"/>
    <property type="match status" value="1"/>
</dbReference>
<sequence length="119" mass="12743">MTVKDGTKTLVNGTDYTVSYLDNKNVGTAEIIVTGIGQYSGTTSLTFEIIAKVDSMLGDVNGDGKINVTDITKVAVHIKGKKMLDDAVLQYADVNHDGKINVSDITKIAAHIKGKKLLF</sequence>
<dbReference type="Pfam" id="PF00404">
    <property type="entry name" value="Dockerin_1"/>
    <property type="match status" value="1"/>
</dbReference>
<dbReference type="eggNOG" id="COG3209">
    <property type="taxonomic scope" value="Bacteria"/>
</dbReference>
<dbReference type="Proteomes" id="UP000006919">
    <property type="component" value="Plasmid pRUMAL01"/>
</dbReference>
<feature type="domain" description="Dockerin" evidence="1">
    <location>
        <begin position="53"/>
        <end position="119"/>
    </location>
</feature>
<keyword evidence="2" id="KW-0614">Plasmid</keyword>
<evidence type="ECO:0000313" key="2">
    <source>
        <dbReference type="EMBL" id="ADU23973.1"/>
    </source>
</evidence>
<dbReference type="RefSeq" id="WP_013483522.1">
    <property type="nucleotide sequence ID" value="NC_014824.1"/>
</dbReference>
<dbReference type="GO" id="GO:0000272">
    <property type="term" value="P:polysaccharide catabolic process"/>
    <property type="evidence" value="ECO:0007669"/>
    <property type="project" value="InterPro"/>
</dbReference>
<dbReference type="InterPro" id="IPR016134">
    <property type="entry name" value="Dockerin_dom"/>
</dbReference>
<organism evidence="2 3">
    <name type="scientific">Ruminococcus albus (strain ATCC 27210 / DSM 20455 / JCM 14654 / NCDO 2250 / 7)</name>
    <dbReference type="NCBI Taxonomy" id="697329"/>
    <lineage>
        <taxon>Bacteria</taxon>
        <taxon>Bacillati</taxon>
        <taxon>Bacillota</taxon>
        <taxon>Clostridia</taxon>
        <taxon>Eubacteriales</taxon>
        <taxon>Oscillospiraceae</taxon>
        <taxon>Ruminococcus</taxon>
    </lineage>
</organism>
<dbReference type="CDD" id="cd14256">
    <property type="entry name" value="Dockerin_I"/>
    <property type="match status" value="1"/>
</dbReference>
<geneLocation type="plasmid" evidence="2 3">
    <name>pRUMAL01</name>
</geneLocation>
<dbReference type="PROSITE" id="PS00018">
    <property type="entry name" value="EF_HAND_1"/>
    <property type="match status" value="2"/>
</dbReference>
<dbReference type="AlphaFoldDB" id="E6UJX7"/>
<dbReference type="InterPro" id="IPR018247">
    <property type="entry name" value="EF_Hand_1_Ca_BS"/>
</dbReference>
<gene>
    <name evidence="2" type="ordered locus">Rumal_3531</name>
</gene>
<reference evidence="3" key="1">
    <citation type="journal article" date="2011" name="J. Bacteriol.">
        <title>Complete genome of the cellulolytic ruminal bacterium Ruminococcus albus 7.</title>
        <authorList>
            <person name="Suen G."/>
            <person name="Stevenson D.M."/>
            <person name="Bruce D.C."/>
            <person name="Chertkov O."/>
            <person name="Copeland A."/>
            <person name="Cheng J.F."/>
            <person name="Detter C."/>
            <person name="Detter J.C."/>
            <person name="Goodwin L.A."/>
            <person name="Han C.S."/>
            <person name="Hauser L.J."/>
            <person name="Ivanova N.N."/>
            <person name="Kyrpides N.C."/>
            <person name="Land M.L."/>
            <person name="Lapidus A."/>
            <person name="Lucas S."/>
            <person name="Ovchinnikova G."/>
            <person name="Pitluck S."/>
            <person name="Tapia R."/>
            <person name="Woyke T."/>
            <person name="Boyum J."/>
            <person name="Mead D."/>
            <person name="Weimer P.J."/>
        </authorList>
    </citation>
    <scope>NUCLEOTIDE SEQUENCE [LARGE SCALE GENOMIC DNA]</scope>
    <source>
        <strain evidence="3">ATCC 27210 / DSM 20455 / JCM 14654 / NCDO 2250 / 7</strain>
        <plasmid evidence="3">pRUMAL01</plasmid>
    </source>
</reference>
<dbReference type="InterPro" id="IPR036439">
    <property type="entry name" value="Dockerin_dom_sf"/>
</dbReference>
<evidence type="ECO:0000259" key="1">
    <source>
        <dbReference type="PROSITE" id="PS51766"/>
    </source>
</evidence>
<dbReference type="EMBL" id="CP002404">
    <property type="protein sequence ID" value="ADU23973.1"/>
    <property type="molecule type" value="Genomic_DNA"/>
</dbReference>
<dbReference type="KEGG" id="ral:Rumal_3531"/>
<dbReference type="InterPro" id="IPR002105">
    <property type="entry name" value="Dockerin_1_rpt"/>
</dbReference>
<evidence type="ECO:0000313" key="3">
    <source>
        <dbReference type="Proteomes" id="UP000006919"/>
    </source>
</evidence>
<proteinExistence type="predicted"/>
<dbReference type="SUPFAM" id="SSF63446">
    <property type="entry name" value="Type I dockerin domain"/>
    <property type="match status" value="1"/>
</dbReference>
<protein>
    <recommendedName>
        <fullName evidence="1">Dockerin domain-containing protein</fullName>
    </recommendedName>
</protein>